<evidence type="ECO:0000313" key="10">
    <source>
        <dbReference type="Proteomes" id="UP000290365"/>
    </source>
</evidence>
<dbReference type="OrthoDB" id="140159at2"/>
<evidence type="ECO:0000256" key="6">
    <source>
        <dbReference type="ARBA" id="ARBA00023033"/>
    </source>
</evidence>
<dbReference type="Proteomes" id="UP000290365">
    <property type="component" value="Chromosome"/>
</dbReference>
<evidence type="ECO:0000256" key="8">
    <source>
        <dbReference type="RuleBase" id="RU000461"/>
    </source>
</evidence>
<name>A0A4P6K523_KTERU</name>
<dbReference type="RefSeq" id="WP_129894009.1">
    <property type="nucleotide sequence ID" value="NZ_CP035758.1"/>
</dbReference>
<dbReference type="Gene3D" id="1.10.630.10">
    <property type="entry name" value="Cytochrome P450"/>
    <property type="match status" value="1"/>
</dbReference>
<dbReference type="InterPro" id="IPR036396">
    <property type="entry name" value="Cyt_P450_sf"/>
</dbReference>
<feature type="binding site" description="axial binding residue" evidence="7">
    <location>
        <position position="386"/>
    </location>
    <ligand>
        <name>heme</name>
        <dbReference type="ChEBI" id="CHEBI:30413"/>
    </ligand>
    <ligandPart>
        <name>Fe</name>
        <dbReference type="ChEBI" id="CHEBI:18248"/>
    </ligandPart>
</feature>
<evidence type="ECO:0000256" key="4">
    <source>
        <dbReference type="ARBA" id="ARBA00023002"/>
    </source>
</evidence>
<dbReference type="InterPro" id="IPR001128">
    <property type="entry name" value="Cyt_P450"/>
</dbReference>
<proteinExistence type="inferred from homology"/>
<keyword evidence="2 7" id="KW-0349">Heme</keyword>
<evidence type="ECO:0000256" key="1">
    <source>
        <dbReference type="ARBA" id="ARBA00010617"/>
    </source>
</evidence>
<protein>
    <submittedName>
        <fullName evidence="9">Cytochrome P450</fullName>
    </submittedName>
</protein>
<dbReference type="Pfam" id="PF00067">
    <property type="entry name" value="p450"/>
    <property type="match status" value="1"/>
</dbReference>
<keyword evidence="4 8" id="KW-0560">Oxidoreductase</keyword>
<dbReference type="GO" id="GO:0016705">
    <property type="term" value="F:oxidoreductase activity, acting on paired donors, with incorporation or reduction of molecular oxygen"/>
    <property type="evidence" value="ECO:0007669"/>
    <property type="project" value="InterPro"/>
</dbReference>
<dbReference type="GO" id="GO:0004497">
    <property type="term" value="F:monooxygenase activity"/>
    <property type="evidence" value="ECO:0007669"/>
    <property type="project" value="UniProtKB-KW"/>
</dbReference>
<comment type="cofactor">
    <cofactor evidence="7">
        <name>heme</name>
        <dbReference type="ChEBI" id="CHEBI:30413"/>
    </cofactor>
</comment>
<dbReference type="PANTHER" id="PTHR24291:SF50">
    <property type="entry name" value="BIFUNCTIONAL ALBAFLAVENONE MONOOXYGENASE_TERPENE SYNTHASE"/>
    <property type="match status" value="1"/>
</dbReference>
<keyword evidence="6 8" id="KW-0503">Monooxygenase</keyword>
<dbReference type="InterPro" id="IPR017972">
    <property type="entry name" value="Cyt_P450_CS"/>
</dbReference>
<evidence type="ECO:0000256" key="5">
    <source>
        <dbReference type="ARBA" id="ARBA00023004"/>
    </source>
</evidence>
<dbReference type="GO" id="GO:0020037">
    <property type="term" value="F:heme binding"/>
    <property type="evidence" value="ECO:0007669"/>
    <property type="project" value="InterPro"/>
</dbReference>
<accession>A0A4P6K523</accession>
<dbReference type="PRINTS" id="PR00463">
    <property type="entry name" value="EP450I"/>
</dbReference>
<dbReference type="GO" id="GO:0005506">
    <property type="term" value="F:iron ion binding"/>
    <property type="evidence" value="ECO:0007669"/>
    <property type="project" value="InterPro"/>
</dbReference>
<dbReference type="EMBL" id="CP035758">
    <property type="protein sequence ID" value="QBD82940.1"/>
    <property type="molecule type" value="Genomic_DNA"/>
</dbReference>
<keyword evidence="10" id="KW-1185">Reference proteome</keyword>
<dbReference type="PROSITE" id="PS00086">
    <property type="entry name" value="CYTOCHROME_P450"/>
    <property type="match status" value="1"/>
</dbReference>
<dbReference type="AlphaFoldDB" id="A0A4P6K523"/>
<evidence type="ECO:0000256" key="7">
    <source>
        <dbReference type="PIRSR" id="PIRSR602401-1"/>
    </source>
</evidence>
<sequence length="437" mass="50349">MHETTQPQALTNLPMVGDLVHYEQDRLAYLKHLKERHGDLARFDHNLYFAFDPEIIEQTLLRTHQEFIPDDFIRPAGIPYSTAQIQEKYVQWKQFRSGLPKALHVSRVQAFAPTISALAEQHLATWHPRQQLNFSSEMQTLLSRITVQYFFGAAGEALIPLINAFIDARFQFFNSPYSFPKWFPHPKRVRLRKLARQLHGRLLEWVQHTREHPAEEETLLSFLLAATGRDEQPLTDHLICLILAANLFQAGPTTISALSWLWWLLAEHAEPAQKFYQEIDHVLAGRAAVASDLSQLKYVECAIKETLRLYPPVWQIGRDIATDGDLCGYTCSNGKRIRIVSYLAHRDPRYFQEPDAFRPERWLDEEFVRKVHKGAYIPFGTGPTRCLGSPLALTEIGLISVLIAQRFHLRLPAKKHAKVSPHLVLRPDKLTLIVEPR</sequence>
<reference evidence="9 10" key="1">
    <citation type="submission" date="2019-01" db="EMBL/GenBank/DDBJ databases">
        <title>Ktedonosporobacter rubrisoli SCAWS-G2.</title>
        <authorList>
            <person name="Huang Y."/>
            <person name="Yan B."/>
        </authorList>
    </citation>
    <scope>NUCLEOTIDE SEQUENCE [LARGE SCALE GENOMIC DNA]</scope>
    <source>
        <strain evidence="9 10">SCAWS-G2</strain>
    </source>
</reference>
<evidence type="ECO:0000256" key="3">
    <source>
        <dbReference type="ARBA" id="ARBA00022723"/>
    </source>
</evidence>
<dbReference type="InterPro" id="IPR002401">
    <property type="entry name" value="Cyt_P450_E_grp-I"/>
</dbReference>
<organism evidence="9 10">
    <name type="scientific">Ktedonosporobacter rubrisoli</name>
    <dbReference type="NCBI Taxonomy" id="2509675"/>
    <lineage>
        <taxon>Bacteria</taxon>
        <taxon>Bacillati</taxon>
        <taxon>Chloroflexota</taxon>
        <taxon>Ktedonobacteria</taxon>
        <taxon>Ktedonobacterales</taxon>
        <taxon>Ktedonosporobacteraceae</taxon>
        <taxon>Ktedonosporobacter</taxon>
    </lineage>
</organism>
<comment type="similarity">
    <text evidence="1 8">Belongs to the cytochrome P450 family.</text>
</comment>
<keyword evidence="5 7" id="KW-0408">Iron</keyword>
<evidence type="ECO:0000313" key="9">
    <source>
        <dbReference type="EMBL" id="QBD82940.1"/>
    </source>
</evidence>
<dbReference type="KEGG" id="kbs:EPA93_46060"/>
<gene>
    <name evidence="9" type="ORF">EPA93_46060</name>
</gene>
<dbReference type="SUPFAM" id="SSF48264">
    <property type="entry name" value="Cytochrome P450"/>
    <property type="match status" value="1"/>
</dbReference>
<evidence type="ECO:0000256" key="2">
    <source>
        <dbReference type="ARBA" id="ARBA00022617"/>
    </source>
</evidence>
<dbReference type="PANTHER" id="PTHR24291">
    <property type="entry name" value="CYTOCHROME P450 FAMILY 4"/>
    <property type="match status" value="1"/>
</dbReference>
<dbReference type="InterPro" id="IPR050196">
    <property type="entry name" value="Cytochrome_P450_Monoox"/>
</dbReference>
<dbReference type="PRINTS" id="PR00385">
    <property type="entry name" value="P450"/>
</dbReference>
<keyword evidence="3 7" id="KW-0479">Metal-binding</keyword>